<dbReference type="Proteomes" id="UP000811609">
    <property type="component" value="Chromosome 14"/>
</dbReference>
<sequence>MFHDNPFNQESKASLMASTMCLTILDSIQNCRPATLFPSKQTRGKGGDAPHPFHSMALVANSNVDSTNIVRRSANYHPTIWHYDYIQSLRSKYMEASFTQKIGKLKGEVAMMFHKAMEPLKLLISCKDLEYLITLRMK</sequence>
<evidence type="ECO:0000313" key="1">
    <source>
        <dbReference type="EMBL" id="KAG6629424.1"/>
    </source>
</evidence>
<accession>A0A8T1NJV6</accession>
<gene>
    <name evidence="1" type="ORF">CIPAW_14G083600</name>
</gene>
<name>A0A8T1NJV6_CARIL</name>
<organism evidence="1 2">
    <name type="scientific">Carya illinoinensis</name>
    <name type="common">Pecan</name>
    <dbReference type="NCBI Taxonomy" id="32201"/>
    <lineage>
        <taxon>Eukaryota</taxon>
        <taxon>Viridiplantae</taxon>
        <taxon>Streptophyta</taxon>
        <taxon>Embryophyta</taxon>
        <taxon>Tracheophyta</taxon>
        <taxon>Spermatophyta</taxon>
        <taxon>Magnoliopsida</taxon>
        <taxon>eudicotyledons</taxon>
        <taxon>Gunneridae</taxon>
        <taxon>Pentapetalae</taxon>
        <taxon>rosids</taxon>
        <taxon>fabids</taxon>
        <taxon>Fagales</taxon>
        <taxon>Juglandaceae</taxon>
        <taxon>Carya</taxon>
    </lineage>
</organism>
<dbReference type="AlphaFoldDB" id="A0A8T1NJV6"/>
<reference evidence="1" key="1">
    <citation type="submission" date="2020-12" db="EMBL/GenBank/DDBJ databases">
        <title>WGS assembly of Carya illinoinensis cv. Pawnee.</title>
        <authorList>
            <person name="Platts A."/>
            <person name="Shu S."/>
            <person name="Wright S."/>
            <person name="Barry K."/>
            <person name="Edger P."/>
            <person name="Pires J.C."/>
            <person name="Schmutz J."/>
        </authorList>
    </citation>
    <scope>NUCLEOTIDE SEQUENCE</scope>
    <source>
        <tissue evidence="1">Leaf</tissue>
    </source>
</reference>
<protein>
    <submittedName>
        <fullName evidence="1">Uncharacterized protein</fullName>
    </submittedName>
</protein>
<comment type="caution">
    <text evidence="1">The sequence shown here is derived from an EMBL/GenBank/DDBJ whole genome shotgun (WGS) entry which is preliminary data.</text>
</comment>
<dbReference type="EMBL" id="CM031822">
    <property type="protein sequence ID" value="KAG6629424.1"/>
    <property type="molecule type" value="Genomic_DNA"/>
</dbReference>
<keyword evidence="2" id="KW-1185">Reference proteome</keyword>
<evidence type="ECO:0000313" key="2">
    <source>
        <dbReference type="Proteomes" id="UP000811609"/>
    </source>
</evidence>
<proteinExistence type="predicted"/>